<feature type="domain" description="CheW-like" evidence="1">
    <location>
        <begin position="186"/>
        <end position="242"/>
    </location>
</feature>
<dbReference type="Pfam" id="PF01584">
    <property type="entry name" value="CheW"/>
    <property type="match status" value="1"/>
</dbReference>
<proteinExistence type="predicted"/>
<accession>A0A191ZFH0</accession>
<dbReference type="STRING" id="1860122.A9404_03775"/>
<dbReference type="AlphaFoldDB" id="A0A191ZFH0"/>
<organism evidence="2 3">
    <name type="scientific">Halothiobacillus diazotrophicus</name>
    <dbReference type="NCBI Taxonomy" id="1860122"/>
    <lineage>
        <taxon>Bacteria</taxon>
        <taxon>Pseudomonadati</taxon>
        <taxon>Pseudomonadota</taxon>
        <taxon>Gammaproteobacteria</taxon>
        <taxon>Chromatiales</taxon>
        <taxon>Halothiobacillaceae</taxon>
        <taxon>Halothiobacillus</taxon>
    </lineage>
</organism>
<sequence length="317" mass="33734">MKSFHHASGEESLHFLVEQDAAIDDYLAGLLNDLGDTAMTATPSAVDPFLRKTNPVGLAIVTRSSVDDVERTGAAILSEHQEPRSTDRFDAPVDTLNLDLPEDADEEATDLPMLNAEPQSSVEALQSDAPHAEAPVVADSEPVTTMPIAFAEDESVLSIQEPVSVAPGSSEPVGPEIVPATKPWRIFAIGGVKVGLPISEIYDVLTSPSIEPLKGAPAHVAGTVLHQGRRRMVLSLASWFPGAVVATPHVILLGADGLWGVEVGHELMDLPWDESMTQWRSDDERAGARPWLAGVNRSAGVAFLTVPALRAALKSSR</sequence>
<dbReference type="GO" id="GO:0007165">
    <property type="term" value="P:signal transduction"/>
    <property type="evidence" value="ECO:0007669"/>
    <property type="project" value="InterPro"/>
</dbReference>
<dbReference type="EMBL" id="CP016027">
    <property type="protein sequence ID" value="ANJ66613.1"/>
    <property type="molecule type" value="Genomic_DNA"/>
</dbReference>
<gene>
    <name evidence="2" type="ORF">A9404_03775</name>
</gene>
<reference evidence="2 3" key="1">
    <citation type="submission" date="2016-06" db="EMBL/GenBank/DDBJ databases">
        <title>Insight into the functional genes involving in sulfur oxidation in Pearl River water.</title>
        <authorList>
            <person name="Luo J."/>
            <person name="Tan X."/>
            <person name="Lin W."/>
        </authorList>
    </citation>
    <scope>NUCLEOTIDE SEQUENCE [LARGE SCALE GENOMIC DNA]</scope>
    <source>
        <strain evidence="2 3">LS2</strain>
    </source>
</reference>
<protein>
    <recommendedName>
        <fullName evidence="1">CheW-like domain-containing protein</fullName>
    </recommendedName>
</protein>
<name>A0A191ZFH0_9GAMM</name>
<keyword evidence="3" id="KW-1185">Reference proteome</keyword>
<dbReference type="InterPro" id="IPR002545">
    <property type="entry name" value="CheW-lke_dom"/>
</dbReference>
<evidence type="ECO:0000313" key="3">
    <source>
        <dbReference type="Proteomes" id="UP000078596"/>
    </source>
</evidence>
<dbReference type="Proteomes" id="UP000078596">
    <property type="component" value="Chromosome"/>
</dbReference>
<dbReference type="InterPro" id="IPR036061">
    <property type="entry name" value="CheW-like_dom_sf"/>
</dbReference>
<evidence type="ECO:0000259" key="1">
    <source>
        <dbReference type="Pfam" id="PF01584"/>
    </source>
</evidence>
<dbReference type="KEGG" id="haz:A9404_03775"/>
<evidence type="ECO:0000313" key="2">
    <source>
        <dbReference type="EMBL" id="ANJ66613.1"/>
    </source>
</evidence>
<dbReference type="GO" id="GO:0006935">
    <property type="term" value="P:chemotaxis"/>
    <property type="evidence" value="ECO:0007669"/>
    <property type="project" value="InterPro"/>
</dbReference>
<dbReference type="RefSeq" id="WP_066098807.1">
    <property type="nucleotide sequence ID" value="NZ_CP016027.1"/>
</dbReference>
<dbReference type="SUPFAM" id="SSF50341">
    <property type="entry name" value="CheW-like"/>
    <property type="match status" value="1"/>
</dbReference>
<dbReference type="OrthoDB" id="5565759at2"/>